<dbReference type="Proteomes" id="UP000024635">
    <property type="component" value="Unassembled WGS sequence"/>
</dbReference>
<organism evidence="2 3">
    <name type="scientific">Ancylostoma ceylanicum</name>
    <dbReference type="NCBI Taxonomy" id="53326"/>
    <lineage>
        <taxon>Eukaryota</taxon>
        <taxon>Metazoa</taxon>
        <taxon>Ecdysozoa</taxon>
        <taxon>Nematoda</taxon>
        <taxon>Chromadorea</taxon>
        <taxon>Rhabditida</taxon>
        <taxon>Rhabditina</taxon>
        <taxon>Rhabditomorpha</taxon>
        <taxon>Strongyloidea</taxon>
        <taxon>Ancylostomatidae</taxon>
        <taxon>Ancylostomatinae</taxon>
        <taxon>Ancylostoma</taxon>
    </lineage>
</organism>
<dbReference type="STRING" id="53326.A0A016WDZ7"/>
<accession>A0A016WDZ7</accession>
<dbReference type="InterPro" id="IPR043502">
    <property type="entry name" value="DNA/RNA_pol_sf"/>
</dbReference>
<comment type="caution">
    <text evidence="2">The sequence shown here is derived from an EMBL/GenBank/DDBJ whole genome shotgun (WGS) entry which is preliminary data.</text>
</comment>
<keyword evidence="3" id="KW-1185">Reference proteome</keyword>
<feature type="domain" description="Reverse transcriptase" evidence="1">
    <location>
        <begin position="259"/>
        <end position="521"/>
    </location>
</feature>
<reference evidence="3" key="1">
    <citation type="journal article" date="2015" name="Nat. Genet.">
        <title>The genome and transcriptome of the zoonotic hookworm Ancylostoma ceylanicum identify infection-specific gene families.</title>
        <authorList>
            <person name="Schwarz E.M."/>
            <person name="Hu Y."/>
            <person name="Antoshechkin I."/>
            <person name="Miller M.M."/>
            <person name="Sternberg P.W."/>
            <person name="Aroian R.V."/>
        </authorList>
    </citation>
    <scope>NUCLEOTIDE SEQUENCE</scope>
    <source>
        <strain evidence="3">HY135</strain>
    </source>
</reference>
<dbReference type="EMBL" id="JARK01000413">
    <property type="protein sequence ID" value="EYC37228.1"/>
    <property type="molecule type" value="Genomic_DNA"/>
</dbReference>
<dbReference type="PANTHER" id="PTHR47510">
    <property type="entry name" value="REVERSE TRANSCRIPTASE DOMAIN-CONTAINING PROTEIN"/>
    <property type="match status" value="1"/>
</dbReference>
<evidence type="ECO:0000259" key="1">
    <source>
        <dbReference type="PROSITE" id="PS50878"/>
    </source>
</evidence>
<evidence type="ECO:0000313" key="3">
    <source>
        <dbReference type="Proteomes" id="UP000024635"/>
    </source>
</evidence>
<proteinExistence type="predicted"/>
<dbReference type="PANTHER" id="PTHR47510:SF3">
    <property type="entry name" value="ENDO_EXONUCLEASE_PHOSPHATASE DOMAIN-CONTAINING PROTEIN"/>
    <property type="match status" value="1"/>
</dbReference>
<dbReference type="AlphaFoldDB" id="A0A016WDZ7"/>
<name>A0A016WDZ7_9BILA</name>
<sequence length="743" mass="85270">MPPLCGADHATLYFDLHLLKTDPRIETYLDFAHGNFDGISQELSAMDWWSILDNCSSMDELYHRFAFILHTLFAQFVPLKQRKFSFSKYPRHINNLIEQRNRLFCQLEDPLTSQEYRAISANLEKHIKKFRAFKDRKLAKMNSQSLFSYIRPILSEQSASRVIFDEKGKKYRTDPEKAEGLAHYFADIFEKSEHAFSSECNIPSQHRCSSIPDVSPQEVLAHLRMLKPSTFRTSDGIPQIVFKRCANQLALPVSIIINLSFRSGQIPNVWRHGIVVPIPKKSNASLLSDFRPICLNAVVCKVAEKFVRKKLLAYCLREHILPTEQYGFLEGSSTTLQLVACDHHWKKAFAQGYSTDVLYFDLSKAFDKLSIPKLIQKLYDIGIQGNLLGWVISYLSDRSFSVRFASATSCALAATSGVPQGGVLSPLLFILYTRELPSLLAVDHRVRVVAYADDIKVYGTYTDCDRDVVRDALRSSLQNILTWGKLNDIHVNLKKSSCITFTRESLRSCSLALYSYSGTSLPRPAVIRDLGVLINAKLSPSDHIIAVKSVAVQKMYLLFRNVKHADAGVYVKLYKAYILPLLEYASQAWSPFLRKDIMNIEKVQMTFTRILFYRIFPSPNYPQSLPSYKARLQKLNLHSLFYRRVFADLVLAFRILKLETKLKPSEFWVWKPCSGRRSTFSFQYPSRALSHSLFDESFFVRTSRWLQRLPDQFLSAHNSFCFKQKLKGCDILNLLDMDDLGES</sequence>
<protein>
    <recommendedName>
        <fullName evidence="1">Reverse transcriptase domain-containing protein</fullName>
    </recommendedName>
</protein>
<dbReference type="SUPFAM" id="SSF56672">
    <property type="entry name" value="DNA/RNA polymerases"/>
    <property type="match status" value="1"/>
</dbReference>
<gene>
    <name evidence="2" type="primary">Acey_s0813.g2476</name>
    <name evidence="2" type="ORF">Y032_0813g2476</name>
</gene>
<dbReference type="InterPro" id="IPR000477">
    <property type="entry name" value="RT_dom"/>
</dbReference>
<dbReference type="PROSITE" id="PS50878">
    <property type="entry name" value="RT_POL"/>
    <property type="match status" value="1"/>
</dbReference>
<dbReference type="Pfam" id="PF00078">
    <property type="entry name" value="RVT_1"/>
    <property type="match status" value="1"/>
</dbReference>
<dbReference type="CDD" id="cd01650">
    <property type="entry name" value="RT_nLTR_like"/>
    <property type="match status" value="1"/>
</dbReference>
<dbReference type="OrthoDB" id="411871at2759"/>
<evidence type="ECO:0000313" key="2">
    <source>
        <dbReference type="EMBL" id="EYC37228.1"/>
    </source>
</evidence>